<proteinExistence type="inferred from homology"/>
<accession>A0ABN2PZH7</accession>
<sequence length="232" mass="25090">MTKLRRGGVTRGVARLLLLAVGVLGIQIAVSTPASADPSAGLWAKLRMCESSGRYNINTGNGYFGAYQFNLATWRSVGGGGRPDQASPAEQDFRALYLYRMRGWQPWECAGKLGFSNDRDARTKRMPTYTESAYIGGRPLPPVPPAPKPPAPPGGPKPAWPGVVYAYGDCAPALKAFQLRMNAFGYGFSGTGCYYEKTKTAVLDLQRVNGINDSGRLGPKTWKAAWDGKPPR</sequence>
<dbReference type="Pfam" id="PF01471">
    <property type="entry name" value="PG_binding_1"/>
    <property type="match status" value="1"/>
</dbReference>
<dbReference type="Proteomes" id="UP001501116">
    <property type="component" value="Unassembled WGS sequence"/>
</dbReference>
<dbReference type="CDD" id="cd13925">
    <property type="entry name" value="RPF"/>
    <property type="match status" value="1"/>
</dbReference>
<dbReference type="RefSeq" id="WP_344412351.1">
    <property type="nucleotide sequence ID" value="NZ_BAAANN010000001.1"/>
</dbReference>
<keyword evidence="2" id="KW-0378">Hydrolase</keyword>
<feature type="compositionally biased region" description="Pro residues" evidence="3">
    <location>
        <begin position="139"/>
        <end position="155"/>
    </location>
</feature>
<dbReference type="Gene3D" id="1.10.530.10">
    <property type="match status" value="1"/>
</dbReference>
<name>A0ABN2PZH7_9PSEU</name>
<dbReference type="Pfam" id="PF06737">
    <property type="entry name" value="Transglycosylas"/>
    <property type="match status" value="1"/>
</dbReference>
<protein>
    <submittedName>
        <fullName evidence="6">Transglycosylase family protein</fullName>
    </submittedName>
</protein>
<feature type="domain" description="Peptidoglycan binding-like" evidence="4">
    <location>
        <begin position="172"/>
        <end position="224"/>
    </location>
</feature>
<feature type="domain" description="Resuscitation-promoting factor core lysozyme-like" evidence="5">
    <location>
        <begin position="43"/>
        <end position="109"/>
    </location>
</feature>
<feature type="region of interest" description="Disordered" evidence="3">
    <location>
        <begin position="132"/>
        <end position="155"/>
    </location>
</feature>
<gene>
    <name evidence="6" type="ORF">GCM10009754_02390</name>
</gene>
<dbReference type="InterPro" id="IPR023346">
    <property type="entry name" value="Lysozyme-like_dom_sf"/>
</dbReference>
<comment type="caution">
    <text evidence="6">The sequence shown here is derived from an EMBL/GenBank/DDBJ whole genome shotgun (WGS) entry which is preliminary data.</text>
</comment>
<dbReference type="InterPro" id="IPR002477">
    <property type="entry name" value="Peptidoglycan-bd-like"/>
</dbReference>
<evidence type="ECO:0000259" key="5">
    <source>
        <dbReference type="Pfam" id="PF06737"/>
    </source>
</evidence>
<evidence type="ECO:0000256" key="2">
    <source>
        <dbReference type="ARBA" id="ARBA00022801"/>
    </source>
</evidence>
<evidence type="ECO:0000256" key="3">
    <source>
        <dbReference type="SAM" id="MobiDB-lite"/>
    </source>
</evidence>
<evidence type="ECO:0000313" key="6">
    <source>
        <dbReference type="EMBL" id="GAA1938876.1"/>
    </source>
</evidence>
<dbReference type="SUPFAM" id="SSF47090">
    <property type="entry name" value="PGBD-like"/>
    <property type="match status" value="1"/>
</dbReference>
<dbReference type="EMBL" id="BAAANN010000001">
    <property type="protein sequence ID" value="GAA1938876.1"/>
    <property type="molecule type" value="Genomic_DNA"/>
</dbReference>
<dbReference type="InterPro" id="IPR010618">
    <property type="entry name" value="RPF"/>
</dbReference>
<dbReference type="InterPro" id="IPR036365">
    <property type="entry name" value="PGBD-like_sf"/>
</dbReference>
<dbReference type="Gene3D" id="1.10.101.10">
    <property type="entry name" value="PGBD-like superfamily/PGBD"/>
    <property type="match status" value="1"/>
</dbReference>
<comment type="similarity">
    <text evidence="1">Belongs to the transglycosylase family. Rpf subfamily.</text>
</comment>
<dbReference type="SUPFAM" id="SSF53955">
    <property type="entry name" value="Lysozyme-like"/>
    <property type="match status" value="1"/>
</dbReference>
<evidence type="ECO:0000259" key="4">
    <source>
        <dbReference type="Pfam" id="PF01471"/>
    </source>
</evidence>
<evidence type="ECO:0000313" key="7">
    <source>
        <dbReference type="Proteomes" id="UP001501116"/>
    </source>
</evidence>
<organism evidence="6 7">
    <name type="scientific">Amycolatopsis minnesotensis</name>
    <dbReference type="NCBI Taxonomy" id="337894"/>
    <lineage>
        <taxon>Bacteria</taxon>
        <taxon>Bacillati</taxon>
        <taxon>Actinomycetota</taxon>
        <taxon>Actinomycetes</taxon>
        <taxon>Pseudonocardiales</taxon>
        <taxon>Pseudonocardiaceae</taxon>
        <taxon>Amycolatopsis</taxon>
    </lineage>
</organism>
<reference evidence="6 7" key="1">
    <citation type="journal article" date="2019" name="Int. J. Syst. Evol. Microbiol.">
        <title>The Global Catalogue of Microorganisms (GCM) 10K type strain sequencing project: providing services to taxonomists for standard genome sequencing and annotation.</title>
        <authorList>
            <consortium name="The Broad Institute Genomics Platform"/>
            <consortium name="The Broad Institute Genome Sequencing Center for Infectious Disease"/>
            <person name="Wu L."/>
            <person name="Ma J."/>
        </authorList>
    </citation>
    <scope>NUCLEOTIDE SEQUENCE [LARGE SCALE GENOMIC DNA]</scope>
    <source>
        <strain evidence="6 7">JCM 14545</strain>
    </source>
</reference>
<evidence type="ECO:0000256" key="1">
    <source>
        <dbReference type="ARBA" id="ARBA00010830"/>
    </source>
</evidence>
<keyword evidence="7" id="KW-1185">Reference proteome</keyword>
<dbReference type="InterPro" id="IPR036366">
    <property type="entry name" value="PGBDSf"/>
</dbReference>